<keyword evidence="4" id="KW-0677">Repeat</keyword>
<keyword evidence="11" id="KW-0267">Excision nuclease</keyword>
<proteinExistence type="inferred from homology"/>
<dbReference type="GO" id="GO:0016887">
    <property type="term" value="F:ATP hydrolysis activity"/>
    <property type="evidence" value="ECO:0007669"/>
    <property type="project" value="InterPro"/>
</dbReference>
<keyword evidence="7" id="KW-0228">DNA excision</keyword>
<evidence type="ECO:0000313" key="19">
    <source>
        <dbReference type="EMBL" id="MBI4250903.1"/>
    </source>
</evidence>
<feature type="domain" description="ABC transporter" evidence="18">
    <location>
        <begin position="427"/>
        <end position="755"/>
    </location>
</feature>
<comment type="similarity">
    <text evidence="14">Belongs to the ABC transporter superfamily. UvrA family.</text>
</comment>
<comment type="caution">
    <text evidence="19">The sequence shown here is derived from an EMBL/GenBank/DDBJ whole genome shotgun (WGS) entry which is preliminary data.</text>
</comment>
<evidence type="ECO:0000256" key="11">
    <source>
        <dbReference type="ARBA" id="ARBA00022881"/>
    </source>
</evidence>
<dbReference type="GO" id="GO:0005737">
    <property type="term" value="C:cytoplasm"/>
    <property type="evidence" value="ECO:0007669"/>
    <property type="project" value="UniProtKB-SubCell"/>
</dbReference>
<dbReference type="Gene3D" id="3.30.1490.20">
    <property type="entry name" value="ATP-grasp fold, A domain"/>
    <property type="match status" value="1"/>
</dbReference>
<gene>
    <name evidence="19" type="primary">uvrA</name>
    <name evidence="19" type="ORF">HY618_00450</name>
</gene>
<keyword evidence="12" id="KW-0238">DNA-binding</keyword>
<dbReference type="InterPro" id="IPR041552">
    <property type="entry name" value="UvrA_DNA-bd"/>
</dbReference>
<evidence type="ECO:0000256" key="5">
    <source>
        <dbReference type="ARBA" id="ARBA00022741"/>
    </source>
</evidence>
<dbReference type="EMBL" id="JACQRX010000021">
    <property type="protein sequence ID" value="MBI4250903.1"/>
    <property type="molecule type" value="Genomic_DNA"/>
</dbReference>
<keyword evidence="9" id="KW-0862">Zinc</keyword>
<evidence type="ECO:0000259" key="18">
    <source>
        <dbReference type="PROSITE" id="PS50893"/>
    </source>
</evidence>
<dbReference type="Gene3D" id="3.40.50.300">
    <property type="entry name" value="P-loop containing nucleotide triphosphate hydrolases"/>
    <property type="match status" value="2"/>
</dbReference>
<sequence>LDIAPGQSGRLLERISGSAKEPRKGRGRKAAGPPQPLLRGLRVVADRLAFSAENRARLGESLETAFREGEGVAEVQVVDGPLLRFSQRLECCGRSFEPPTPLTFSFNHPQGACPECGGFGNTLNLDESLIIPNPRLTLAQGAVEPWTRPRYRRHFGKQLQEAAEREGLDIHRPWEALPRKQKGMVLEGSKALLGVFPFFERLKRKKYKVWVRVFIRRYQTLQRCASCGATRLRPEAMWVRLGGETIAGLCAMPVEKLREYFQAPPLGPEQHERARDILKQIRDRLEFLHEVGLDYLTLDRETRTLSGGEHQRINLANQLGAHLTGTLYILDEPTIGLHPRDNARLIHILKGLVERGNTLLVVEHDRDVIDQADHIVDLGPGAGEQGGEVVFAGPRGELPSCPASATAKYLTGARRVTPRRPRERAGANGRVLTLLGASENNLKEVDLRVPLGKLVAVTGVSGSGKSTLVHDTLFPALARILHDSKGPIGRFREIHGFEQLSAAVLLDQSPIGKSPRSNPITYLKGYDSIRRLFAETATARGLGYGPGHFSFNSAGGRCESCAGSGFQKIEMHFMADLYIRCADCEGKRFKPQALEVRYKGLSIHEVLTLTVEEASLFFDDVPSIVSRLLVLRDVGLGYLRIGQPVNTLSGGEAQRLKIAGHLASKPPRDVLYLMDEPTTGLHFQDVERLLEVLLRLVALGNTVVVIEHNLDVFRAADWVVDLGPEGGDAGGRIVVEGPPAEVARCSDSRTGAFLRAYLEKHPAA</sequence>
<evidence type="ECO:0000256" key="6">
    <source>
        <dbReference type="ARBA" id="ARBA00022763"/>
    </source>
</evidence>
<evidence type="ECO:0000256" key="9">
    <source>
        <dbReference type="ARBA" id="ARBA00022833"/>
    </source>
</evidence>
<evidence type="ECO:0000256" key="17">
    <source>
        <dbReference type="SAM" id="MobiDB-lite"/>
    </source>
</evidence>
<feature type="domain" description="ABC transporter" evidence="18">
    <location>
        <begin position="43"/>
        <end position="405"/>
    </location>
</feature>
<dbReference type="InterPro" id="IPR013815">
    <property type="entry name" value="ATP_grasp_subdomain_1"/>
</dbReference>
<evidence type="ECO:0000313" key="20">
    <source>
        <dbReference type="Proteomes" id="UP000752292"/>
    </source>
</evidence>
<evidence type="ECO:0000256" key="10">
    <source>
        <dbReference type="ARBA" id="ARBA00022840"/>
    </source>
</evidence>
<dbReference type="Gene3D" id="1.20.1580.10">
    <property type="entry name" value="ABC transporter ATPase like domain"/>
    <property type="match status" value="2"/>
</dbReference>
<dbReference type="InterPro" id="IPR041102">
    <property type="entry name" value="UvrA_inter"/>
</dbReference>
<dbReference type="PANTHER" id="PTHR43152:SF3">
    <property type="entry name" value="UVRABC SYSTEM PROTEIN A"/>
    <property type="match status" value="1"/>
</dbReference>
<dbReference type="PROSITE" id="PS50893">
    <property type="entry name" value="ABC_TRANSPORTER_2"/>
    <property type="match status" value="2"/>
</dbReference>
<dbReference type="GO" id="GO:0003677">
    <property type="term" value="F:DNA binding"/>
    <property type="evidence" value="ECO:0007669"/>
    <property type="project" value="UniProtKB-KW"/>
</dbReference>
<evidence type="ECO:0000256" key="15">
    <source>
        <dbReference type="ARBA" id="ARBA00039316"/>
    </source>
</evidence>
<dbReference type="GO" id="GO:0009380">
    <property type="term" value="C:excinuclease repair complex"/>
    <property type="evidence" value="ECO:0007669"/>
    <property type="project" value="InterPro"/>
</dbReference>
<evidence type="ECO:0000256" key="14">
    <source>
        <dbReference type="ARBA" id="ARBA00038000"/>
    </source>
</evidence>
<protein>
    <recommendedName>
        <fullName evidence="15">UvrABC system protein A</fullName>
    </recommendedName>
    <alternativeName>
        <fullName evidence="16">Excinuclease ABC subunit A</fullName>
    </alternativeName>
</protein>
<dbReference type="GO" id="GO:0005524">
    <property type="term" value="F:ATP binding"/>
    <property type="evidence" value="ECO:0007669"/>
    <property type="project" value="UniProtKB-KW"/>
</dbReference>
<keyword evidence="6" id="KW-0227">DNA damage</keyword>
<evidence type="ECO:0000256" key="8">
    <source>
        <dbReference type="ARBA" id="ARBA00022771"/>
    </source>
</evidence>
<evidence type="ECO:0000256" key="13">
    <source>
        <dbReference type="ARBA" id="ARBA00023204"/>
    </source>
</evidence>
<dbReference type="InterPro" id="IPR027417">
    <property type="entry name" value="P-loop_NTPase"/>
</dbReference>
<dbReference type="NCBIfam" id="TIGR00630">
    <property type="entry name" value="uvra"/>
    <property type="match status" value="1"/>
</dbReference>
<feature type="non-terminal residue" evidence="19">
    <location>
        <position position="1"/>
    </location>
</feature>
<dbReference type="InterPro" id="IPR004602">
    <property type="entry name" value="UvrA"/>
</dbReference>
<dbReference type="Gene3D" id="1.10.8.280">
    <property type="entry name" value="ABC transporter ATPase domain-like"/>
    <property type="match status" value="1"/>
</dbReference>
<dbReference type="PANTHER" id="PTHR43152">
    <property type="entry name" value="UVRABC SYSTEM PROTEIN A"/>
    <property type="match status" value="1"/>
</dbReference>
<dbReference type="GO" id="GO:0004518">
    <property type="term" value="F:nuclease activity"/>
    <property type="evidence" value="ECO:0007669"/>
    <property type="project" value="UniProtKB-KW"/>
</dbReference>
<dbReference type="Proteomes" id="UP000752292">
    <property type="component" value="Unassembled WGS sequence"/>
</dbReference>
<dbReference type="InterPro" id="IPR003439">
    <property type="entry name" value="ABC_transporter-like_ATP-bd"/>
</dbReference>
<keyword evidence="8" id="KW-0863">Zinc-finger</keyword>
<dbReference type="Pfam" id="PF17760">
    <property type="entry name" value="UvrA_inter"/>
    <property type="match status" value="1"/>
</dbReference>
<name>A0A932ZSA7_UNCTE</name>
<evidence type="ECO:0000256" key="2">
    <source>
        <dbReference type="ARBA" id="ARBA00022490"/>
    </source>
</evidence>
<dbReference type="AlphaFoldDB" id="A0A932ZSA7"/>
<comment type="subcellular location">
    <subcellularLocation>
        <location evidence="1">Cytoplasm</location>
    </subcellularLocation>
</comment>
<evidence type="ECO:0000256" key="12">
    <source>
        <dbReference type="ARBA" id="ARBA00023125"/>
    </source>
</evidence>
<accession>A0A932ZSA7</accession>
<evidence type="ECO:0000256" key="3">
    <source>
        <dbReference type="ARBA" id="ARBA00022723"/>
    </source>
</evidence>
<keyword evidence="13" id="KW-0234">DNA repair</keyword>
<keyword evidence="5" id="KW-0547">Nucleotide-binding</keyword>
<dbReference type="Pfam" id="PF17755">
    <property type="entry name" value="UvrA_DNA-bind"/>
    <property type="match status" value="1"/>
</dbReference>
<evidence type="ECO:0000256" key="4">
    <source>
        <dbReference type="ARBA" id="ARBA00022737"/>
    </source>
</evidence>
<reference evidence="19" key="1">
    <citation type="submission" date="2020-07" db="EMBL/GenBank/DDBJ databases">
        <title>Huge and variable diversity of episymbiotic CPR bacteria and DPANN archaea in groundwater ecosystems.</title>
        <authorList>
            <person name="He C.Y."/>
            <person name="Keren R."/>
            <person name="Whittaker M."/>
            <person name="Farag I.F."/>
            <person name="Doudna J."/>
            <person name="Cate J.H.D."/>
            <person name="Banfield J.F."/>
        </authorList>
    </citation>
    <scope>NUCLEOTIDE SEQUENCE</scope>
    <source>
        <strain evidence="19">NC_groundwater_1370_Ag_S-0.2um_69_93</strain>
    </source>
</reference>
<dbReference type="GO" id="GO:0006289">
    <property type="term" value="P:nucleotide-excision repair"/>
    <property type="evidence" value="ECO:0007669"/>
    <property type="project" value="InterPro"/>
</dbReference>
<dbReference type="SUPFAM" id="SSF52540">
    <property type="entry name" value="P-loop containing nucleoside triphosphate hydrolases"/>
    <property type="match status" value="2"/>
</dbReference>
<keyword evidence="10" id="KW-0067">ATP-binding</keyword>
<keyword evidence="2" id="KW-0963">Cytoplasm</keyword>
<evidence type="ECO:0000256" key="7">
    <source>
        <dbReference type="ARBA" id="ARBA00022769"/>
    </source>
</evidence>
<evidence type="ECO:0000256" key="1">
    <source>
        <dbReference type="ARBA" id="ARBA00004496"/>
    </source>
</evidence>
<feature type="region of interest" description="Disordered" evidence="17">
    <location>
        <begin position="1"/>
        <end position="36"/>
    </location>
</feature>
<organism evidence="19 20">
    <name type="scientific">Tectimicrobiota bacterium</name>
    <dbReference type="NCBI Taxonomy" id="2528274"/>
    <lineage>
        <taxon>Bacteria</taxon>
        <taxon>Pseudomonadati</taxon>
        <taxon>Nitrospinota/Tectimicrobiota group</taxon>
        <taxon>Candidatus Tectimicrobiota</taxon>
    </lineage>
</organism>
<keyword evidence="3" id="KW-0479">Metal-binding</keyword>
<evidence type="ECO:0000256" key="16">
    <source>
        <dbReference type="ARBA" id="ARBA00042156"/>
    </source>
</evidence>
<dbReference type="GO" id="GO:0008270">
    <property type="term" value="F:zinc ion binding"/>
    <property type="evidence" value="ECO:0007669"/>
    <property type="project" value="UniProtKB-KW"/>
</dbReference>